<dbReference type="AlphaFoldDB" id="A0A1V9XW56"/>
<keyword evidence="1" id="KW-0472">Membrane</keyword>
<feature type="non-terminal residue" evidence="2">
    <location>
        <position position="1"/>
    </location>
</feature>
<gene>
    <name evidence="2" type="ORF">BIW11_06899</name>
</gene>
<dbReference type="InParanoid" id="A0A1V9XW56"/>
<evidence type="ECO:0000313" key="2">
    <source>
        <dbReference type="EMBL" id="OQR77709.1"/>
    </source>
</evidence>
<keyword evidence="1" id="KW-0812">Transmembrane</keyword>
<feature type="transmembrane region" description="Helical" evidence="1">
    <location>
        <begin position="13"/>
        <end position="35"/>
    </location>
</feature>
<name>A0A1V9XW56_9ACAR</name>
<evidence type="ECO:0000256" key="1">
    <source>
        <dbReference type="SAM" id="Phobius"/>
    </source>
</evidence>
<accession>A0A1V9XW56</accession>
<protein>
    <submittedName>
        <fullName evidence="2">Uncharacterized protein</fullName>
    </submittedName>
</protein>
<reference evidence="2 3" key="1">
    <citation type="journal article" date="2017" name="Gigascience">
        <title>Draft genome of the honey bee ectoparasitic mite, Tropilaelaps mercedesae, is shaped by the parasitic life history.</title>
        <authorList>
            <person name="Dong X."/>
            <person name="Armstrong S.D."/>
            <person name="Xia D."/>
            <person name="Makepeace B.L."/>
            <person name="Darby A.C."/>
            <person name="Kadowaki T."/>
        </authorList>
    </citation>
    <scope>NUCLEOTIDE SEQUENCE [LARGE SCALE GENOMIC DNA]</scope>
    <source>
        <strain evidence="2">Wuxi-XJTLU</strain>
    </source>
</reference>
<sequence>KYFGTTLEHLRSLIFRPLVSSISLTIVANLSIYTLTGSILQDYLFIFCAKCQYRVSSVNFGCI</sequence>
<dbReference type="Proteomes" id="UP000192247">
    <property type="component" value="Unassembled WGS sequence"/>
</dbReference>
<comment type="caution">
    <text evidence="2">The sequence shown here is derived from an EMBL/GenBank/DDBJ whole genome shotgun (WGS) entry which is preliminary data.</text>
</comment>
<keyword evidence="3" id="KW-1185">Reference proteome</keyword>
<dbReference type="EMBL" id="MNPL01003179">
    <property type="protein sequence ID" value="OQR77709.1"/>
    <property type="molecule type" value="Genomic_DNA"/>
</dbReference>
<proteinExistence type="predicted"/>
<evidence type="ECO:0000313" key="3">
    <source>
        <dbReference type="Proteomes" id="UP000192247"/>
    </source>
</evidence>
<organism evidence="2 3">
    <name type="scientific">Tropilaelaps mercedesae</name>
    <dbReference type="NCBI Taxonomy" id="418985"/>
    <lineage>
        <taxon>Eukaryota</taxon>
        <taxon>Metazoa</taxon>
        <taxon>Ecdysozoa</taxon>
        <taxon>Arthropoda</taxon>
        <taxon>Chelicerata</taxon>
        <taxon>Arachnida</taxon>
        <taxon>Acari</taxon>
        <taxon>Parasitiformes</taxon>
        <taxon>Mesostigmata</taxon>
        <taxon>Gamasina</taxon>
        <taxon>Dermanyssoidea</taxon>
        <taxon>Laelapidae</taxon>
        <taxon>Tropilaelaps</taxon>
    </lineage>
</organism>
<keyword evidence="1" id="KW-1133">Transmembrane helix</keyword>